<dbReference type="Gene3D" id="2.60.120.920">
    <property type="match status" value="1"/>
</dbReference>
<dbReference type="PANTHER" id="PTHR44167">
    <property type="entry name" value="OVARIAN-SPECIFIC SERINE/THREONINE-PROTEIN KINASE LOK-RELATED"/>
    <property type="match status" value="1"/>
</dbReference>
<reference evidence="3" key="1">
    <citation type="submission" date="2021-01" db="EMBL/GenBank/DDBJ databases">
        <authorList>
            <person name="Corre E."/>
            <person name="Pelletier E."/>
            <person name="Niang G."/>
            <person name="Scheremetjew M."/>
            <person name="Finn R."/>
            <person name="Kale V."/>
            <person name="Holt S."/>
            <person name="Cochrane G."/>
            <person name="Meng A."/>
            <person name="Brown T."/>
            <person name="Cohen L."/>
        </authorList>
    </citation>
    <scope>NUCLEOTIDE SEQUENCE</scope>
    <source>
        <strain evidence="3">CCMP 2712</strain>
    </source>
</reference>
<evidence type="ECO:0000259" key="1">
    <source>
        <dbReference type="PROSITE" id="PS50011"/>
    </source>
</evidence>
<feature type="domain" description="Protein kinase" evidence="1">
    <location>
        <begin position="724"/>
        <end position="1007"/>
    </location>
</feature>
<dbReference type="CDD" id="cd12885">
    <property type="entry name" value="SPRY_RanBP_like"/>
    <property type="match status" value="1"/>
</dbReference>
<organism evidence="3">
    <name type="scientific">Guillardia theta</name>
    <name type="common">Cryptophyte</name>
    <name type="synonym">Cryptomonas phi</name>
    <dbReference type="NCBI Taxonomy" id="55529"/>
    <lineage>
        <taxon>Eukaryota</taxon>
        <taxon>Cryptophyceae</taxon>
        <taxon>Pyrenomonadales</taxon>
        <taxon>Geminigeraceae</taxon>
        <taxon>Guillardia</taxon>
    </lineage>
</organism>
<feature type="domain" description="B30.2/SPRY" evidence="2">
    <location>
        <begin position="1"/>
        <end position="143"/>
    </location>
</feature>
<dbReference type="PANTHER" id="PTHR44167:SF18">
    <property type="entry name" value="PROTEIN KINASE DOMAIN-CONTAINING PROTEIN"/>
    <property type="match status" value="1"/>
</dbReference>
<evidence type="ECO:0000313" key="3">
    <source>
        <dbReference type="EMBL" id="CAE2279601.1"/>
    </source>
</evidence>
<dbReference type="InterPro" id="IPR044736">
    <property type="entry name" value="Gid1/RanBPM/SPLA_SPRY"/>
</dbReference>
<dbReference type="InterPro" id="IPR001870">
    <property type="entry name" value="B30.2/SPRY"/>
</dbReference>
<dbReference type="GO" id="GO:0005524">
    <property type="term" value="F:ATP binding"/>
    <property type="evidence" value="ECO:0007669"/>
    <property type="project" value="InterPro"/>
</dbReference>
<dbReference type="PROSITE" id="PS50188">
    <property type="entry name" value="B302_SPRY"/>
    <property type="match status" value="1"/>
</dbReference>
<dbReference type="Gene3D" id="2.160.20.10">
    <property type="entry name" value="Single-stranded right-handed beta-helix, Pectin lyase-like"/>
    <property type="match status" value="1"/>
</dbReference>
<dbReference type="SMART" id="SM00220">
    <property type="entry name" value="S_TKc"/>
    <property type="match status" value="1"/>
</dbReference>
<sequence>MGVVKASYPLSREYPYFEVFLLKDADHNLGIAVGVSCRTFITGSMVGKQLGSIGFHSHDGKLHYCTKDMFSSDHIDFGPKCMAGDRIGCGILSLTNEASAIYFVRNGIEIGRMDLDPDMSFPFATITSSHGAMVAFDCKPCPPRPALSACLLQTAGIDVLDTVTGEWRAGKQVGKEGPRGVPVLFEGSDVLHYAKAGEVKPSESGASVEVEFPTLSLALEMLQAHDTVIIQNSELSQYFLATLEITKPCSIVGARATLGIPKLVSVGSAALRISAPGVVLDSLSIMALSSLSKNSPFTSGGCCGVLLASGSLTMKNVEVRCPNGSAVCINDTGCHGLQVDGCKVGPCGRHGIVLSSCAEEIIVKNSTIEKCAMIGVAANDQCKANFMNLNISGCNVGIHASGATFKVSETTIKDCKESAVRVFWNQPFNAQKIRLDTCTIEKCFRPIVAEGKGLEIVVPSSCIIEGCSLKNETKGGAVIDWKNDPDPPVETFTPQDNFSRYMKLMLGLGTEVLVKVLRKCYKSRTGKNWYHRTGREIASRMNDYQRSRLGKAMLERLKEDDIDSWDITLLSALLVNNPGYMDSSSLERAVESLRDQRNEFVHSGSFKDLSMDHGDFRSKWTDAKDALESLIGGLLSSEATSLRNRISSIYNERKEGSSDSQHLSQSLDTFRLSLKELALEMQRLREIQPTASRELALGGHGTCSPTDPPIEVPRLCDLKEHGKFSILRKARARQGGSVYIATKEGANSSCALKFYKCISERVRGQVQPVLDKLTSVRHASLAPFLGWELAEGYLIVIMTLVEGISLDQWIARRSAQDQSSVSKCQHVLLQLSDAVTCLHDLGLAHRNINTVNVILQDTTELVTLVNFGCPFEESPDMSQGALEVKPASALLYMSPEQLLGTSGIGDVQSDVWAMGLIGYELLLGYVPFLLQDPQGSSRPAGDELGSLDKSVEEKKALIGRVKEETIPYFVSVPPRLQRVLRRATQKDSRRRHRDSAEFRQELSSAFTLAMGGSVEDTGQGAYALSVKDVAALFLQCGLRDAAAAVEANSVDGKTLLLLTDEDFCRRETDGGLGLTLLQAKRVRAEIKLLNE</sequence>
<dbReference type="AlphaFoldDB" id="A0A7S4K095"/>
<dbReference type="SUPFAM" id="SSF51126">
    <property type="entry name" value="Pectin lyase-like"/>
    <property type="match status" value="1"/>
</dbReference>
<dbReference type="Pfam" id="PF13229">
    <property type="entry name" value="Beta_helix"/>
    <property type="match status" value="1"/>
</dbReference>
<dbReference type="SUPFAM" id="SSF49899">
    <property type="entry name" value="Concanavalin A-like lectins/glucanases"/>
    <property type="match status" value="1"/>
</dbReference>
<dbReference type="GO" id="GO:0005737">
    <property type="term" value="C:cytoplasm"/>
    <property type="evidence" value="ECO:0007669"/>
    <property type="project" value="TreeGrafter"/>
</dbReference>
<dbReference type="PROSITE" id="PS50011">
    <property type="entry name" value="PROTEIN_KINASE_DOM"/>
    <property type="match status" value="1"/>
</dbReference>
<dbReference type="InterPro" id="IPR011050">
    <property type="entry name" value="Pectin_lyase_fold/virulence"/>
</dbReference>
<accession>A0A7S4K095</accession>
<name>A0A7S4K095_GUITH</name>
<gene>
    <name evidence="3" type="ORF">GTHE00462_LOCUS8752</name>
</gene>
<dbReference type="GO" id="GO:0005634">
    <property type="term" value="C:nucleus"/>
    <property type="evidence" value="ECO:0007669"/>
    <property type="project" value="TreeGrafter"/>
</dbReference>
<protein>
    <recommendedName>
        <fullName evidence="4">Protein kinase domain-containing protein</fullName>
    </recommendedName>
</protein>
<dbReference type="GO" id="GO:0044773">
    <property type="term" value="P:mitotic DNA damage checkpoint signaling"/>
    <property type="evidence" value="ECO:0007669"/>
    <property type="project" value="TreeGrafter"/>
</dbReference>
<evidence type="ECO:0000259" key="2">
    <source>
        <dbReference type="PROSITE" id="PS50188"/>
    </source>
</evidence>
<dbReference type="EMBL" id="HBKN01011054">
    <property type="protein sequence ID" value="CAE2279601.1"/>
    <property type="molecule type" value="Transcribed_RNA"/>
</dbReference>
<dbReference type="InterPro" id="IPR011009">
    <property type="entry name" value="Kinase-like_dom_sf"/>
</dbReference>
<dbReference type="Gene3D" id="1.10.510.10">
    <property type="entry name" value="Transferase(Phosphotransferase) domain 1"/>
    <property type="match status" value="1"/>
</dbReference>
<dbReference type="InterPro" id="IPR000719">
    <property type="entry name" value="Prot_kinase_dom"/>
</dbReference>
<evidence type="ECO:0008006" key="4">
    <source>
        <dbReference type="Google" id="ProtNLM"/>
    </source>
</evidence>
<dbReference type="SUPFAM" id="SSF56112">
    <property type="entry name" value="Protein kinase-like (PK-like)"/>
    <property type="match status" value="1"/>
</dbReference>
<dbReference type="InterPro" id="IPR013320">
    <property type="entry name" value="ConA-like_dom_sf"/>
</dbReference>
<dbReference type="GO" id="GO:0004674">
    <property type="term" value="F:protein serine/threonine kinase activity"/>
    <property type="evidence" value="ECO:0007669"/>
    <property type="project" value="TreeGrafter"/>
</dbReference>
<dbReference type="Pfam" id="PF00069">
    <property type="entry name" value="Pkinase"/>
    <property type="match status" value="1"/>
</dbReference>
<proteinExistence type="predicted"/>
<dbReference type="InterPro" id="IPR043136">
    <property type="entry name" value="B30.2/SPRY_sf"/>
</dbReference>
<dbReference type="InterPro" id="IPR012334">
    <property type="entry name" value="Pectin_lyas_fold"/>
</dbReference>
<dbReference type="InterPro" id="IPR039448">
    <property type="entry name" value="Beta_helix"/>
</dbReference>